<feature type="compositionally biased region" description="Basic residues" evidence="2">
    <location>
        <begin position="56"/>
        <end position="81"/>
    </location>
</feature>
<proteinExistence type="predicted"/>
<keyword evidence="6" id="KW-1185">Reference proteome</keyword>
<keyword evidence="3" id="KW-0732">Signal</keyword>
<dbReference type="eggNOG" id="COG4942">
    <property type="taxonomic scope" value="Bacteria"/>
</dbReference>
<dbReference type="Gene3D" id="1.10.287.1490">
    <property type="match status" value="1"/>
</dbReference>
<feature type="chain" id="PRO_5001665534" evidence="3">
    <location>
        <begin position="20"/>
        <end position="624"/>
    </location>
</feature>
<feature type="domain" description="M23ase beta-sheet core" evidence="4">
    <location>
        <begin position="532"/>
        <end position="618"/>
    </location>
</feature>
<feature type="compositionally biased region" description="Basic and acidic residues" evidence="2">
    <location>
        <begin position="448"/>
        <end position="478"/>
    </location>
</feature>
<dbReference type="PATRIC" id="fig|1122985.7.peg.2384"/>
<accession>A0A069QP18</accession>
<evidence type="ECO:0000259" key="4">
    <source>
        <dbReference type="Pfam" id="PF01551"/>
    </source>
</evidence>
<dbReference type="SUPFAM" id="SSF51261">
    <property type="entry name" value="Duplicated hybrid motif"/>
    <property type="match status" value="1"/>
</dbReference>
<dbReference type="EMBL" id="JNGW01000098">
    <property type="protein sequence ID" value="KDR51581.1"/>
    <property type="molecule type" value="Genomic_DNA"/>
</dbReference>
<evidence type="ECO:0000256" key="2">
    <source>
        <dbReference type="SAM" id="MobiDB-lite"/>
    </source>
</evidence>
<evidence type="ECO:0000313" key="6">
    <source>
        <dbReference type="Proteomes" id="UP000027442"/>
    </source>
</evidence>
<feature type="region of interest" description="Disordered" evidence="2">
    <location>
        <begin position="391"/>
        <end position="478"/>
    </location>
</feature>
<dbReference type="CDD" id="cd12797">
    <property type="entry name" value="M23_peptidase"/>
    <property type="match status" value="1"/>
</dbReference>
<feature type="compositionally biased region" description="Basic residues" evidence="2">
    <location>
        <begin position="20"/>
        <end position="29"/>
    </location>
</feature>
<dbReference type="HOGENOM" id="CLU_415531_0_0_10"/>
<evidence type="ECO:0000256" key="3">
    <source>
        <dbReference type="SAM" id="SignalP"/>
    </source>
</evidence>
<protein>
    <submittedName>
        <fullName evidence="5">Peptidase, M23 family</fullName>
    </submittedName>
</protein>
<dbReference type="RefSeq" id="WP_018966742.1">
    <property type="nucleotide sequence ID" value="NZ_KB899211.1"/>
</dbReference>
<dbReference type="InterPro" id="IPR011055">
    <property type="entry name" value="Dup_hybrid_motif"/>
</dbReference>
<dbReference type="Proteomes" id="UP000027442">
    <property type="component" value="Unassembled WGS sequence"/>
</dbReference>
<dbReference type="Gene3D" id="2.70.70.10">
    <property type="entry name" value="Glucose Permease (Domain IIA)"/>
    <property type="match status" value="1"/>
</dbReference>
<keyword evidence="1" id="KW-0175">Coiled coil</keyword>
<comment type="caution">
    <text evidence="5">The sequence shown here is derived from an EMBL/GenBank/DDBJ whole genome shotgun (WGS) entry which is preliminary data.</text>
</comment>
<sequence length="624" mass="69671">MKQVLTILLALMVAFPLGAQKKRSAKKSHPAATTQKRTQAKPKSTAKAKAEQPAKKGVKATKAPAKKVVKPAPKKGAKATTKRGSTARGKSTQAATDKAIKGLQGQREALKKKIEQQEAALKANQADVKKRLQELMVINSEIDERQKNIDDIQKDIKHINGNIGILNSQLTTLEEQLADRKAKYIRSVRYMARHRSAQDNLMFVFSAKSLAQVYRRLRFVREYASYQKAQGELVRAKQQQVTEKHIQLEEVKGQKNSLLYKGRKEHAALQTKQGEQQKAVDGLQRQQKTIQDIITEQKKKDAALNAEIDRLIAIEVEKARQRAIAEAKRKAEAAEAAKRKAEELARKKAEAEAAARENQRRIAEAKAREERLRAEARVAEEAERARRIEAEKAAREAEERRAQAERETADKKARAEREAREAAERKARADQAARESAERQARVQQAAREAEAARRAAERKAEAERARSEKAIAESKKEVEETRKLSTVDRMVSGGFEANKGRLPMPITGTYRIVSHFGQYNVEGLKNVKLDNKGINILGSSGCQARSIYDGEVSAVFGYGGSMVVMVRHGAYISVYANLRSASVTRGQRVSTRQTLGTVGADNILQFQLRKETAKLNPETWLGR</sequence>
<name>A0A069QP18_HOYLO</name>
<organism evidence="5 6">
    <name type="scientific">Hoylesella loescheii DSM 19665 = JCM 12249 = ATCC 15930</name>
    <dbReference type="NCBI Taxonomy" id="1122985"/>
    <lineage>
        <taxon>Bacteria</taxon>
        <taxon>Pseudomonadati</taxon>
        <taxon>Bacteroidota</taxon>
        <taxon>Bacteroidia</taxon>
        <taxon>Bacteroidales</taxon>
        <taxon>Prevotellaceae</taxon>
        <taxon>Hoylesella</taxon>
    </lineage>
</organism>
<reference evidence="5 6" key="1">
    <citation type="submission" date="2013-08" db="EMBL/GenBank/DDBJ databases">
        <authorList>
            <person name="Weinstock G."/>
            <person name="Sodergren E."/>
            <person name="Wylie T."/>
            <person name="Fulton L."/>
            <person name="Fulton R."/>
            <person name="Fronick C."/>
            <person name="O'Laughlin M."/>
            <person name="Godfrey J."/>
            <person name="Miner T."/>
            <person name="Herter B."/>
            <person name="Appelbaum E."/>
            <person name="Cordes M."/>
            <person name="Lek S."/>
            <person name="Wollam A."/>
            <person name="Pepin K.H."/>
            <person name="Palsikar V.B."/>
            <person name="Mitreva M."/>
            <person name="Wilson R.K."/>
        </authorList>
    </citation>
    <scope>NUCLEOTIDE SEQUENCE [LARGE SCALE GENOMIC DNA]</scope>
    <source>
        <strain evidence="5 6">ATCC 15930</strain>
    </source>
</reference>
<evidence type="ECO:0000256" key="1">
    <source>
        <dbReference type="SAM" id="Coils"/>
    </source>
</evidence>
<evidence type="ECO:0000313" key="5">
    <source>
        <dbReference type="EMBL" id="KDR51581.1"/>
    </source>
</evidence>
<dbReference type="Pfam" id="PF01551">
    <property type="entry name" value="Peptidase_M23"/>
    <property type="match status" value="1"/>
</dbReference>
<feature type="coiled-coil region" evidence="1">
    <location>
        <begin position="100"/>
        <end position="131"/>
    </location>
</feature>
<dbReference type="InterPro" id="IPR016047">
    <property type="entry name" value="M23ase_b-sheet_dom"/>
</dbReference>
<dbReference type="AlphaFoldDB" id="A0A069QP18"/>
<gene>
    <name evidence="5" type="ORF">HMPREF1991_02303</name>
</gene>
<feature type="compositionally biased region" description="Basic and acidic residues" evidence="2">
    <location>
        <begin position="391"/>
        <end position="441"/>
    </location>
</feature>
<feature type="signal peptide" evidence="3">
    <location>
        <begin position="1"/>
        <end position="19"/>
    </location>
</feature>
<feature type="region of interest" description="Disordered" evidence="2">
    <location>
        <begin position="20"/>
        <end position="98"/>
    </location>
</feature>